<dbReference type="Proteomes" id="UP001153069">
    <property type="component" value="Unassembled WGS sequence"/>
</dbReference>
<dbReference type="Gene3D" id="3.40.50.150">
    <property type="entry name" value="Vaccinia Virus protein VP39"/>
    <property type="match status" value="1"/>
</dbReference>
<dbReference type="OrthoDB" id="10265168at2759"/>
<dbReference type="EMBL" id="CAICTM010000286">
    <property type="protein sequence ID" value="CAB9506984.1"/>
    <property type="molecule type" value="Genomic_DNA"/>
</dbReference>
<keyword evidence="2" id="KW-1185">Reference proteome</keyword>
<protein>
    <submittedName>
        <fullName evidence="1">Uncharacterized protein</fullName>
    </submittedName>
</protein>
<gene>
    <name evidence="1" type="ORF">SEMRO_287_G108650.1</name>
</gene>
<dbReference type="InterPro" id="IPR011990">
    <property type="entry name" value="TPR-like_helical_dom_sf"/>
</dbReference>
<evidence type="ECO:0000313" key="2">
    <source>
        <dbReference type="Proteomes" id="UP001153069"/>
    </source>
</evidence>
<comment type="caution">
    <text evidence="1">The sequence shown here is derived from an EMBL/GenBank/DDBJ whole genome shotgun (WGS) entry which is preliminary data.</text>
</comment>
<dbReference type="SUPFAM" id="SSF48452">
    <property type="entry name" value="TPR-like"/>
    <property type="match status" value="1"/>
</dbReference>
<reference evidence="1" key="1">
    <citation type="submission" date="2020-06" db="EMBL/GenBank/DDBJ databases">
        <authorList>
            <consortium name="Plant Systems Biology data submission"/>
        </authorList>
    </citation>
    <scope>NUCLEOTIDE SEQUENCE</scope>
    <source>
        <strain evidence="1">D6</strain>
    </source>
</reference>
<sequence length="450" mass="49700">MRHIHLPLGSAIRILSIVAGLVSSTAAFVLKPAQQSLSKKSALFSAISATTREESSSLAYELICGDVAWNTLIGEADRSLRLGIELERSGQARAASAALHEAATLYQCFLDSEEDFAHVTALLTEDCPAVLAYLCIRLGFLNLDALGDANAAVRLYKEASQIDSVPSPFSYEGFAVALEGSGGGQNLEPALEAYQKASQLDPSLKKTQFNMAVVLDRLGRTDEAEPIFEQIRRSESHISCKLDSWGYVRWHTRKIPDEELNVQRGTYDMLKIALQAAMPLIKEGGLVCEFGVGSGRSIRMTQELLPLDVTIHGFDTFTGLPQAWGNEPKGAYSTGGVIPKIEGNVFFHQGLFSDTIVPFLQSDYVDPDAVLAYANIDCDLYSSTLDILEGMSRRIVPGTILIFDEYICHPSWRQDEFRAWRECCKRFGWKYEYLAFSLSTKQTIVRVLEA</sequence>
<accession>A0A9N8DTX7</accession>
<evidence type="ECO:0000313" key="1">
    <source>
        <dbReference type="EMBL" id="CAB9506984.1"/>
    </source>
</evidence>
<proteinExistence type="predicted"/>
<dbReference type="PANTHER" id="PTHR40036">
    <property type="entry name" value="MACROCIN O-METHYLTRANSFERASE"/>
    <property type="match status" value="1"/>
</dbReference>
<dbReference type="SUPFAM" id="SSF53335">
    <property type="entry name" value="S-adenosyl-L-methionine-dependent methyltransferases"/>
    <property type="match status" value="1"/>
</dbReference>
<organism evidence="1 2">
    <name type="scientific">Seminavis robusta</name>
    <dbReference type="NCBI Taxonomy" id="568900"/>
    <lineage>
        <taxon>Eukaryota</taxon>
        <taxon>Sar</taxon>
        <taxon>Stramenopiles</taxon>
        <taxon>Ochrophyta</taxon>
        <taxon>Bacillariophyta</taxon>
        <taxon>Bacillariophyceae</taxon>
        <taxon>Bacillariophycidae</taxon>
        <taxon>Naviculales</taxon>
        <taxon>Naviculaceae</taxon>
        <taxon>Seminavis</taxon>
    </lineage>
</organism>
<dbReference type="InterPro" id="IPR029063">
    <property type="entry name" value="SAM-dependent_MTases_sf"/>
</dbReference>
<dbReference type="InterPro" id="IPR008884">
    <property type="entry name" value="TylF_MeTrfase"/>
</dbReference>
<dbReference type="Pfam" id="PF05711">
    <property type="entry name" value="TylF"/>
    <property type="match status" value="1"/>
</dbReference>
<dbReference type="Gene3D" id="1.25.40.10">
    <property type="entry name" value="Tetratricopeptide repeat domain"/>
    <property type="match status" value="1"/>
</dbReference>
<dbReference type="PANTHER" id="PTHR40036:SF1">
    <property type="entry name" value="MACROCIN O-METHYLTRANSFERASE"/>
    <property type="match status" value="1"/>
</dbReference>
<dbReference type="AlphaFoldDB" id="A0A9N8DTX7"/>
<name>A0A9N8DTX7_9STRA</name>